<gene>
    <name evidence="3" type="ORF">AVL61_06975</name>
</gene>
<evidence type="ECO:0000256" key="1">
    <source>
        <dbReference type="SAM" id="MobiDB-lite"/>
    </source>
</evidence>
<keyword evidence="2" id="KW-0472">Membrane</keyword>
<feature type="transmembrane region" description="Helical" evidence="2">
    <location>
        <begin position="147"/>
        <end position="168"/>
    </location>
</feature>
<feature type="transmembrane region" description="Helical" evidence="2">
    <location>
        <begin position="64"/>
        <end position="91"/>
    </location>
</feature>
<dbReference type="AlphaFoldDB" id="A0A0W8I2Y3"/>
<feature type="transmembrane region" description="Helical" evidence="2">
    <location>
        <begin position="111"/>
        <end position="135"/>
    </location>
</feature>
<reference evidence="4" key="1">
    <citation type="submission" date="2015-12" db="EMBL/GenBank/DDBJ databases">
        <authorList>
            <person name="Nair G.R."/>
            <person name="Kaur G."/>
            <person name="Mayilraj S."/>
        </authorList>
    </citation>
    <scope>NUCLEOTIDE SEQUENCE [LARGE SCALE GENOMIC DNA]</scope>
    <source>
        <strain evidence="4">CD08_4</strain>
    </source>
</reference>
<accession>A0A0W8I2Y3</accession>
<proteinExistence type="predicted"/>
<feature type="transmembrane region" description="Helical" evidence="2">
    <location>
        <begin position="188"/>
        <end position="215"/>
    </location>
</feature>
<evidence type="ECO:0000256" key="2">
    <source>
        <dbReference type="SAM" id="Phobius"/>
    </source>
</evidence>
<dbReference type="Proteomes" id="UP000053512">
    <property type="component" value="Unassembled WGS sequence"/>
</dbReference>
<feature type="region of interest" description="Disordered" evidence="1">
    <location>
        <begin position="1"/>
        <end position="46"/>
    </location>
</feature>
<keyword evidence="2" id="KW-1133">Transmembrane helix</keyword>
<dbReference type="STRING" id="136273.GY22_07975"/>
<comment type="caution">
    <text evidence="3">The sequence shown here is derived from an EMBL/GenBank/DDBJ whole genome shotgun (WGS) entry which is preliminary data.</text>
</comment>
<protein>
    <submittedName>
        <fullName evidence="3">Uncharacterized protein</fullName>
    </submittedName>
</protein>
<organism evidence="3 4">
    <name type="scientific">Kocuria rosea subsp. polaris</name>
    <dbReference type="NCBI Taxonomy" id="136273"/>
    <lineage>
        <taxon>Bacteria</taxon>
        <taxon>Bacillati</taxon>
        <taxon>Actinomycetota</taxon>
        <taxon>Actinomycetes</taxon>
        <taxon>Micrococcales</taxon>
        <taxon>Micrococcaceae</taxon>
        <taxon>Kocuria</taxon>
    </lineage>
</organism>
<evidence type="ECO:0000313" key="4">
    <source>
        <dbReference type="Proteomes" id="UP000053512"/>
    </source>
</evidence>
<name>A0A0W8I2Y3_KOCRO</name>
<sequence length="236" mass="24368">MSSKLTVGREETVVAAQDQSGSTVPEEPRTSGANRPGASTPRGRRQEVVAAEKREFGGVKFGSAFFGWMTATGIAVLLTALLGAIGAGVGVATSTDPGEIAEQVAQDAGTVGLVSGIALALILFVAYFAGGYVAGRMARFDGAKQGVAVWVWAILIAIVLALLGALAGEQFNVLRELNSFPRIPIGEGALTTGGIIALVVAVLIPLLAAVLGGLAGMRFHRKVDQVGIDHQYRSHF</sequence>
<dbReference type="eggNOG" id="ENOG502ZC13">
    <property type="taxonomic scope" value="Bacteria"/>
</dbReference>
<dbReference type="OrthoDB" id="5244723at2"/>
<evidence type="ECO:0000313" key="3">
    <source>
        <dbReference type="EMBL" id="KUG52089.1"/>
    </source>
</evidence>
<dbReference type="EMBL" id="LQBK01000040">
    <property type="protein sequence ID" value="KUG52089.1"/>
    <property type="molecule type" value="Genomic_DNA"/>
</dbReference>
<keyword evidence="2" id="KW-0812">Transmembrane</keyword>